<evidence type="ECO:0000313" key="2">
    <source>
        <dbReference type="Proteomes" id="UP001332931"/>
    </source>
</evidence>
<evidence type="ECO:0000313" key="1">
    <source>
        <dbReference type="EMBL" id="MEE6146478.1"/>
    </source>
</evidence>
<comment type="caution">
    <text evidence="1">The sequence shown here is derived from an EMBL/GenBank/DDBJ whole genome shotgun (WGS) entry which is preliminary data.</text>
</comment>
<gene>
    <name evidence="1" type="ORF">VXJ25_00490</name>
</gene>
<keyword evidence="2" id="KW-1185">Reference proteome</keyword>
<sequence>MCHRMSPLQAAEMREALRALRESGRARVPAAGAPAASDAYPGSQVPLFVPDAAGALEVATLSWGFDSPASRGLVFNTRIETALAQARAGRGLWARAASEGRCLVPVRCFYESADAGAAAQGEKDPRSEWAAGAPARARRPQWRFRLAGHAVFLLACVADGGRFSVVTCPPNGDVAPVHRRMPLVLAPGESAVWLGPDYASLADRSRVRLDAEPAEDARA</sequence>
<organism evidence="1 2">
    <name type="scientific">Olsenella absiana</name>
    <dbReference type="NCBI Taxonomy" id="3115222"/>
    <lineage>
        <taxon>Bacteria</taxon>
        <taxon>Bacillati</taxon>
        <taxon>Actinomycetota</taxon>
        <taxon>Coriobacteriia</taxon>
        <taxon>Coriobacteriales</taxon>
        <taxon>Atopobiaceae</taxon>
        <taxon>Olsenella</taxon>
    </lineage>
</organism>
<dbReference type="InterPro" id="IPR003738">
    <property type="entry name" value="SRAP"/>
</dbReference>
<dbReference type="SUPFAM" id="SSF143081">
    <property type="entry name" value="BB1717-like"/>
    <property type="match status" value="1"/>
</dbReference>
<dbReference type="RefSeq" id="WP_330957244.1">
    <property type="nucleotide sequence ID" value="NZ_JAZGJQ010000001.1"/>
</dbReference>
<dbReference type="EMBL" id="JAZGJQ010000001">
    <property type="protein sequence ID" value="MEE6146478.1"/>
    <property type="molecule type" value="Genomic_DNA"/>
</dbReference>
<dbReference type="InterPro" id="IPR036590">
    <property type="entry name" value="SRAP-like"/>
</dbReference>
<dbReference type="Proteomes" id="UP001332931">
    <property type="component" value="Unassembled WGS sequence"/>
</dbReference>
<reference evidence="1 2" key="1">
    <citation type="submission" date="2024-01" db="EMBL/GenBank/DDBJ databases">
        <title>Description of Olsenella sp. nov., isolated from pig feces.</title>
        <authorList>
            <person name="Chang Y.-H."/>
        </authorList>
    </citation>
    <scope>NUCLEOTIDE SEQUENCE [LARGE SCALE GENOMIC DNA]</scope>
    <source>
        <strain evidence="1 2">YH-ols2223</strain>
    </source>
</reference>
<dbReference type="Pfam" id="PF02586">
    <property type="entry name" value="SRAP"/>
    <property type="match status" value="1"/>
</dbReference>
<proteinExistence type="predicted"/>
<name>A0ABU7R7B1_9ACTN</name>
<accession>A0ABU7R7B1</accession>
<protein>
    <submittedName>
        <fullName evidence="1">SOS response-associated peptidase family protein</fullName>
    </submittedName>
</protein>
<dbReference type="Gene3D" id="3.90.1680.10">
    <property type="entry name" value="SOS response associated peptidase-like"/>
    <property type="match status" value="1"/>
</dbReference>